<dbReference type="InterPro" id="IPR011990">
    <property type="entry name" value="TPR-like_helical_dom_sf"/>
</dbReference>
<feature type="region of interest" description="Disordered" evidence="1">
    <location>
        <begin position="161"/>
        <end position="186"/>
    </location>
</feature>
<sequence length="446" mass="49131">MPVEAAKDLRTLFVLTMNNMAQLRKKEGNLMKATEYLRTVIGTISFDRNEETAKLYVATCMNLSELCSATGDYGEAVRSARLACEASEELLGSGSDESLAVMHAIACNNYAVQLVAEGVDVESAEGFCRKALTIVGGLSGEQSRELRRVFKESLKRMKASHVGISENNNTDETAHASSSPSSVAETDVRGIEVLENSPQGPSELHRQAEVNDDDDDEILCDSPVHDLLESLPASAREVTSRGAPVNEPKWILEDREYYRSEISVVTEPHTREGSVSQIADAEKDTRKALMLCSEDVVTAESENSNQAEQLDNELSSADPMSVDNEVTEAITQQPLVVGLTDTINDTTKQSILGEHLSRPEQSASEASLRSHERQESKWRDPSFGVKFFADQMANASLDDSRDLGSPKWAVRYDPIDESYVITDNRGEEWITRSDEQGGPRSWMLSK</sequence>
<dbReference type="OrthoDB" id="447680at2759"/>
<feature type="compositionally biased region" description="Basic and acidic residues" evidence="1">
    <location>
        <begin position="368"/>
        <end position="377"/>
    </location>
</feature>
<protein>
    <submittedName>
        <fullName evidence="2">Uncharacterized protein</fullName>
    </submittedName>
</protein>
<reference evidence="2 3" key="1">
    <citation type="submission" date="2008-07" db="EMBL/GenBank/DDBJ databases">
        <authorList>
            <person name="El-Sayed N."/>
            <person name="Caler E."/>
            <person name="Inman J."/>
            <person name="Amedeo P."/>
            <person name="Hass B."/>
            <person name="Wortman J."/>
        </authorList>
    </citation>
    <scope>NUCLEOTIDE SEQUENCE [LARGE SCALE GENOMIC DNA]</scope>
    <source>
        <strain evidence="3">ATCC 50983 / TXsc</strain>
    </source>
</reference>
<proteinExistence type="predicted"/>
<dbReference type="EMBL" id="GG676416">
    <property type="protein sequence ID" value="EER11600.1"/>
    <property type="molecule type" value="Genomic_DNA"/>
</dbReference>
<gene>
    <name evidence="2" type="ORF">Pmar_PMAR009811</name>
</gene>
<dbReference type="GeneID" id="9047070"/>
<dbReference type="Proteomes" id="UP000007800">
    <property type="component" value="Unassembled WGS sequence"/>
</dbReference>
<dbReference type="RefSeq" id="XP_002779805.1">
    <property type="nucleotide sequence ID" value="XM_002779759.1"/>
</dbReference>
<evidence type="ECO:0000256" key="1">
    <source>
        <dbReference type="SAM" id="MobiDB-lite"/>
    </source>
</evidence>
<feature type="region of interest" description="Disordered" evidence="1">
    <location>
        <begin position="350"/>
        <end position="377"/>
    </location>
</feature>
<evidence type="ECO:0000313" key="3">
    <source>
        <dbReference type="Proteomes" id="UP000007800"/>
    </source>
</evidence>
<organism evidence="3">
    <name type="scientific">Perkinsus marinus (strain ATCC 50983 / TXsc)</name>
    <dbReference type="NCBI Taxonomy" id="423536"/>
    <lineage>
        <taxon>Eukaryota</taxon>
        <taxon>Sar</taxon>
        <taxon>Alveolata</taxon>
        <taxon>Perkinsozoa</taxon>
        <taxon>Perkinsea</taxon>
        <taxon>Perkinsida</taxon>
        <taxon>Perkinsidae</taxon>
        <taxon>Perkinsus</taxon>
    </lineage>
</organism>
<dbReference type="Gene3D" id="1.25.40.10">
    <property type="entry name" value="Tetratricopeptide repeat domain"/>
    <property type="match status" value="1"/>
</dbReference>
<evidence type="ECO:0000313" key="2">
    <source>
        <dbReference type="EMBL" id="EER11600.1"/>
    </source>
</evidence>
<dbReference type="AlphaFoldDB" id="C5KV54"/>
<dbReference type="SUPFAM" id="SSF48452">
    <property type="entry name" value="TPR-like"/>
    <property type="match status" value="1"/>
</dbReference>
<keyword evidence="3" id="KW-1185">Reference proteome</keyword>
<feature type="compositionally biased region" description="Polar residues" evidence="1">
    <location>
        <begin position="165"/>
        <end position="184"/>
    </location>
</feature>
<name>C5KV54_PERM5</name>
<dbReference type="InParanoid" id="C5KV54"/>
<accession>C5KV54</accession>